<dbReference type="InterPro" id="IPR025889">
    <property type="entry name" value="GSP17M-like_dom"/>
</dbReference>
<dbReference type="EMBL" id="CP060697">
    <property type="protein sequence ID" value="QNM83588.1"/>
    <property type="molecule type" value="Genomic_DNA"/>
</dbReference>
<reference evidence="2 3" key="1">
    <citation type="submission" date="2020-08" db="EMBL/GenBank/DDBJ databases">
        <title>Sphingomonas sp. sand1-3 16S ribosomal RNA gene Genome sequencing and assembly.</title>
        <authorList>
            <person name="Kang M."/>
        </authorList>
    </citation>
    <scope>NUCLEOTIDE SEQUENCE [LARGE SCALE GENOMIC DNA]</scope>
    <source>
        <strain evidence="3">sand1-3</strain>
    </source>
</reference>
<evidence type="ECO:0000313" key="2">
    <source>
        <dbReference type="EMBL" id="QNM83588.1"/>
    </source>
</evidence>
<dbReference type="InterPro" id="IPR052948">
    <property type="entry name" value="Low_temp-induced_all0457"/>
</dbReference>
<dbReference type="Proteomes" id="UP000515861">
    <property type="component" value="Chromosome"/>
</dbReference>
<evidence type="ECO:0000259" key="1">
    <source>
        <dbReference type="Pfam" id="PF11181"/>
    </source>
</evidence>
<dbReference type="AlphaFoldDB" id="A0A7G9L4N9"/>
<sequence>MSDRTVSAVFDSSDEAQAAVSELRSAGFDEQSISIIGQHGEQVDADSDGDGLDEGGAVKGAIGGAVGGTLLGIAALAIPGVGPFVAAGAIASAAIPGAAAIGAGAGAITGGLVGLLSDHGVEDDDAAYYEERINDGGIFVSVDSEKGNGSPDEAREILFRNGGHNATRARTASV</sequence>
<gene>
    <name evidence="2" type="ORF">H8M03_04470</name>
</gene>
<dbReference type="Pfam" id="PF11181">
    <property type="entry name" value="YflT"/>
    <property type="match status" value="1"/>
</dbReference>
<accession>A0A7G9L4N9</accession>
<name>A0A7G9L4N9_9SPHN</name>
<feature type="domain" description="General stress protein 17M-like" evidence="1">
    <location>
        <begin position="8"/>
        <end position="70"/>
    </location>
</feature>
<proteinExistence type="predicted"/>
<evidence type="ECO:0000313" key="3">
    <source>
        <dbReference type="Proteomes" id="UP000515861"/>
    </source>
</evidence>
<dbReference type="KEGG" id="ssau:H8M03_04470"/>
<keyword evidence="3" id="KW-1185">Reference proteome</keyword>
<organism evidence="2 3">
    <name type="scientific">Sphingomonas sabuli</name>
    <dbReference type="NCBI Taxonomy" id="2764186"/>
    <lineage>
        <taxon>Bacteria</taxon>
        <taxon>Pseudomonadati</taxon>
        <taxon>Pseudomonadota</taxon>
        <taxon>Alphaproteobacteria</taxon>
        <taxon>Sphingomonadales</taxon>
        <taxon>Sphingomonadaceae</taxon>
        <taxon>Sphingomonas</taxon>
    </lineage>
</organism>
<protein>
    <submittedName>
        <fullName evidence="2">Low temperature-induced protein</fullName>
    </submittedName>
</protein>
<dbReference type="RefSeq" id="WP_187480543.1">
    <property type="nucleotide sequence ID" value="NZ_CP060697.1"/>
</dbReference>
<dbReference type="PANTHER" id="PTHR36109:SF2">
    <property type="entry name" value="MEMBRANE PROTEIN"/>
    <property type="match status" value="1"/>
</dbReference>
<dbReference type="PANTHER" id="PTHR36109">
    <property type="entry name" value="MEMBRANE PROTEIN-RELATED"/>
    <property type="match status" value="1"/>
</dbReference>